<evidence type="ECO:0000256" key="2">
    <source>
        <dbReference type="SAM" id="SignalP"/>
    </source>
</evidence>
<keyword evidence="2" id="KW-0732">Signal</keyword>
<evidence type="ECO:0000313" key="3">
    <source>
        <dbReference type="EMBL" id="MCS0590444.1"/>
    </source>
</evidence>
<comment type="caution">
    <text evidence="3">The sequence shown here is derived from an EMBL/GenBank/DDBJ whole genome shotgun (WGS) entry which is preliminary data.</text>
</comment>
<accession>A0ABT2A8A9</accession>
<feature type="signal peptide" evidence="2">
    <location>
        <begin position="1"/>
        <end position="23"/>
    </location>
</feature>
<gene>
    <name evidence="3" type="ORF">NX782_14715</name>
</gene>
<evidence type="ECO:0008006" key="5">
    <source>
        <dbReference type="Google" id="ProtNLM"/>
    </source>
</evidence>
<keyword evidence="4" id="KW-1185">Reference proteome</keyword>
<dbReference type="RefSeq" id="WP_258846225.1">
    <property type="nucleotide sequence ID" value="NZ_JANUGX010000017.1"/>
</dbReference>
<evidence type="ECO:0000256" key="1">
    <source>
        <dbReference type="SAM" id="MobiDB-lite"/>
    </source>
</evidence>
<protein>
    <recommendedName>
        <fullName evidence="5">Cellulase Ig-like domain-containing protein</fullName>
    </recommendedName>
</protein>
<proteinExistence type="predicted"/>
<sequence length="750" mass="80612">MPVFRPSLLLFNAALLSASTALAQSLPETGKLDDQKVLQSRYGGAAAAPAAPAAPAAAPAASPAPAAGAAPQMPAAAAPDWGDGITGVTIETDGGHGDDAVPVTFGQVFAPGDLQRSDALHGRLPGGGSVPLQVDVKATHADGSVRHAVISALLPAAGKPQALALVKGKARAEAKSGPPASVQALLDAGFTASASARIDGQAWSASADKLLRQKPEVWLDGPLVTEWLVSAPLRNEQGAEHPRLSARFAVRWYRALGKARVDVTIENAWAFQEAPRNETYDARILIKGKEVYAKPGLVHYNQARWRKTFWWGDVPAVHVRHDSAYLIASRALPNYDRSVHIPEQVLAEMGAKWRGPQTEPMGIGMAVAYMPTTGGRNDIGLLPGWGAVYLLSMDKRAKQATLGTADLAGSWSMHYRDRRTGRPVSLSDYPYMSIVGQESDAKNPKTGKSELFPPCAKDACKTPYVHDVSHQAAFAYLPYLVTGDVYYLEELEFWGMYNLFNSNPGYRENIKGLLKPEQVRGQAWGLRTLGEAAYILPDKDPLKADFQRILKNNLDWYNAEYTDNRNANRLGFIANGYAFAYEKGAGLAPWQDDFFTSAVGHLAELGFGDAARLLAWKAKFPIQRMTAPGTCWVSGAIYALLVRPSANAPFFTSMEQAYKASLPPAVTSQPCDSPGMAQALKVKNGEMTGYASGPTGFPSNMQPALAYAADVGGAAGREAWRRFMARSVKPDYGTAPQFAIVPRKLPAPEK</sequence>
<feature type="region of interest" description="Disordered" evidence="1">
    <location>
        <begin position="56"/>
        <end position="104"/>
    </location>
</feature>
<feature type="compositionally biased region" description="Low complexity" evidence="1">
    <location>
        <begin position="56"/>
        <end position="79"/>
    </location>
</feature>
<reference evidence="3 4" key="1">
    <citation type="submission" date="2022-08" db="EMBL/GenBank/DDBJ databases">
        <title>Reclassification of Massilia species as members of the genera Telluria, Duganella, Pseudoduganella, Mokoshia gen. nov. and Zemynaea gen. nov. using orthogonal and non-orthogonal genome-based approaches.</title>
        <authorList>
            <person name="Bowman J.P."/>
        </authorList>
    </citation>
    <scope>NUCLEOTIDE SEQUENCE [LARGE SCALE GENOMIC DNA]</scope>
    <source>
        <strain evidence="3 4">LMG 28164</strain>
    </source>
</reference>
<evidence type="ECO:0000313" key="4">
    <source>
        <dbReference type="Proteomes" id="UP001205560"/>
    </source>
</evidence>
<dbReference type="Proteomes" id="UP001205560">
    <property type="component" value="Unassembled WGS sequence"/>
</dbReference>
<name>A0ABT2A8A9_9BURK</name>
<dbReference type="EMBL" id="JANUGX010000017">
    <property type="protein sequence ID" value="MCS0590444.1"/>
    <property type="molecule type" value="Genomic_DNA"/>
</dbReference>
<organism evidence="3 4">
    <name type="scientific">Massilia norwichensis</name>
    <dbReference type="NCBI Taxonomy" id="1442366"/>
    <lineage>
        <taxon>Bacteria</taxon>
        <taxon>Pseudomonadati</taxon>
        <taxon>Pseudomonadota</taxon>
        <taxon>Betaproteobacteria</taxon>
        <taxon>Burkholderiales</taxon>
        <taxon>Oxalobacteraceae</taxon>
        <taxon>Telluria group</taxon>
        <taxon>Massilia</taxon>
    </lineage>
</organism>
<feature type="chain" id="PRO_5046703088" description="Cellulase Ig-like domain-containing protein" evidence="2">
    <location>
        <begin position="24"/>
        <end position="750"/>
    </location>
</feature>